<sequence>MAQGVDVTDFQDQEVVLRQGGVGSEDVEAVSAAEENDTTALNDPNAEYHIIRARVNHTKTKGSPFESCYDVDALTTIECSYRGRDYIWGWDVVERQHRKKMVMQECLRSHQCCFIAKESGGGNEKASCKIPDCGWVSVSVDRTEKELEKWKKAYKDHAARHLRPFLCDVETCKYSVAGFVTNAALARHKKCGEHPMLPGAKGENPSVDSTEEFLCEVAGCRQTRDIKGRGFSRYDNLVAHLRSVHDEKIDKRRGNLPKRLRRPVKRVADEMDSEEVGNVENGMFSVSWVRSLEESNAV</sequence>
<proteinExistence type="predicted"/>
<accession>A0A3N4ILR8</accession>
<evidence type="ECO:0000313" key="1">
    <source>
        <dbReference type="EMBL" id="RPA86636.1"/>
    </source>
</evidence>
<keyword evidence="2" id="KW-1185">Reference proteome</keyword>
<reference evidence="1 2" key="1">
    <citation type="journal article" date="2018" name="Nat. Ecol. Evol.">
        <title>Pezizomycetes genomes reveal the molecular basis of ectomycorrhizal truffle lifestyle.</title>
        <authorList>
            <person name="Murat C."/>
            <person name="Payen T."/>
            <person name="Noel B."/>
            <person name="Kuo A."/>
            <person name="Morin E."/>
            <person name="Chen J."/>
            <person name="Kohler A."/>
            <person name="Krizsan K."/>
            <person name="Balestrini R."/>
            <person name="Da Silva C."/>
            <person name="Montanini B."/>
            <person name="Hainaut M."/>
            <person name="Levati E."/>
            <person name="Barry K.W."/>
            <person name="Belfiori B."/>
            <person name="Cichocki N."/>
            <person name="Clum A."/>
            <person name="Dockter R.B."/>
            <person name="Fauchery L."/>
            <person name="Guy J."/>
            <person name="Iotti M."/>
            <person name="Le Tacon F."/>
            <person name="Lindquist E.A."/>
            <person name="Lipzen A."/>
            <person name="Malagnac F."/>
            <person name="Mello A."/>
            <person name="Molinier V."/>
            <person name="Miyauchi S."/>
            <person name="Poulain J."/>
            <person name="Riccioni C."/>
            <person name="Rubini A."/>
            <person name="Sitrit Y."/>
            <person name="Splivallo R."/>
            <person name="Traeger S."/>
            <person name="Wang M."/>
            <person name="Zifcakova L."/>
            <person name="Wipf D."/>
            <person name="Zambonelli A."/>
            <person name="Paolocci F."/>
            <person name="Nowrousian M."/>
            <person name="Ottonello S."/>
            <person name="Baldrian P."/>
            <person name="Spatafora J.W."/>
            <person name="Henrissat B."/>
            <person name="Nagy L.G."/>
            <person name="Aury J.M."/>
            <person name="Wincker P."/>
            <person name="Grigoriev I.V."/>
            <person name="Bonfante P."/>
            <person name="Martin F.M."/>
        </authorList>
    </citation>
    <scope>NUCLEOTIDE SEQUENCE [LARGE SCALE GENOMIC DNA]</scope>
    <source>
        <strain evidence="1 2">RN42</strain>
    </source>
</reference>
<dbReference type="Proteomes" id="UP000275078">
    <property type="component" value="Unassembled WGS sequence"/>
</dbReference>
<dbReference type="AlphaFoldDB" id="A0A3N4ILR8"/>
<dbReference type="EMBL" id="ML119649">
    <property type="protein sequence ID" value="RPA86636.1"/>
    <property type="molecule type" value="Genomic_DNA"/>
</dbReference>
<evidence type="ECO:0008006" key="3">
    <source>
        <dbReference type="Google" id="ProtNLM"/>
    </source>
</evidence>
<evidence type="ECO:0000313" key="2">
    <source>
        <dbReference type="Proteomes" id="UP000275078"/>
    </source>
</evidence>
<organism evidence="1 2">
    <name type="scientific">Ascobolus immersus RN42</name>
    <dbReference type="NCBI Taxonomy" id="1160509"/>
    <lineage>
        <taxon>Eukaryota</taxon>
        <taxon>Fungi</taxon>
        <taxon>Dikarya</taxon>
        <taxon>Ascomycota</taxon>
        <taxon>Pezizomycotina</taxon>
        <taxon>Pezizomycetes</taxon>
        <taxon>Pezizales</taxon>
        <taxon>Ascobolaceae</taxon>
        <taxon>Ascobolus</taxon>
    </lineage>
</organism>
<dbReference type="STRING" id="1160509.A0A3N4ILR8"/>
<protein>
    <recommendedName>
        <fullName evidence="3">C2H2-type domain-containing protein</fullName>
    </recommendedName>
</protein>
<dbReference type="OrthoDB" id="5305647at2759"/>
<gene>
    <name evidence="1" type="ORF">BJ508DRAFT_136315</name>
</gene>
<name>A0A3N4ILR8_ASCIM</name>